<dbReference type="PANTHER" id="PTHR21725:SF1">
    <property type="entry name" value="E3 UBIQUITIN-PROTEIN LIGASE UBR4"/>
    <property type="match status" value="1"/>
</dbReference>
<accession>N6T425</accession>
<proteinExistence type="predicted"/>
<name>N6T425_DENPD</name>
<evidence type="ECO:0000256" key="1">
    <source>
        <dbReference type="SAM" id="MobiDB-lite"/>
    </source>
</evidence>
<dbReference type="AlphaFoldDB" id="N6T425"/>
<dbReference type="HOGENOM" id="CLU_678376_0_0_1"/>
<feature type="region of interest" description="Disordered" evidence="1">
    <location>
        <begin position="152"/>
        <end position="183"/>
    </location>
</feature>
<dbReference type="EMBL" id="KB741223">
    <property type="protein sequence ID" value="ENN72388.1"/>
    <property type="molecule type" value="Genomic_DNA"/>
</dbReference>
<protein>
    <submittedName>
        <fullName evidence="2">Uncharacterized protein</fullName>
    </submittedName>
</protein>
<evidence type="ECO:0000313" key="2">
    <source>
        <dbReference type="EMBL" id="ENN72388.1"/>
    </source>
</evidence>
<dbReference type="PANTHER" id="PTHR21725">
    <property type="entry name" value="E3 UBIQUITIN-PROTEIN LIGASE UBR4"/>
    <property type="match status" value="1"/>
</dbReference>
<dbReference type="OrthoDB" id="30336at2759"/>
<gene>
    <name evidence="2" type="ORF">YQE_11023</name>
</gene>
<organism evidence="2">
    <name type="scientific">Dendroctonus ponderosae</name>
    <name type="common">Mountain pine beetle</name>
    <dbReference type="NCBI Taxonomy" id="77166"/>
    <lineage>
        <taxon>Eukaryota</taxon>
        <taxon>Metazoa</taxon>
        <taxon>Ecdysozoa</taxon>
        <taxon>Arthropoda</taxon>
        <taxon>Hexapoda</taxon>
        <taxon>Insecta</taxon>
        <taxon>Pterygota</taxon>
        <taxon>Neoptera</taxon>
        <taxon>Endopterygota</taxon>
        <taxon>Coleoptera</taxon>
        <taxon>Polyphaga</taxon>
        <taxon>Cucujiformia</taxon>
        <taxon>Curculionidae</taxon>
        <taxon>Scolytinae</taxon>
        <taxon>Dendroctonus</taxon>
    </lineage>
</organism>
<feature type="non-terminal residue" evidence="2">
    <location>
        <position position="1"/>
    </location>
</feature>
<reference evidence="2" key="1">
    <citation type="journal article" date="2013" name="Genome Biol.">
        <title>Draft genome of the mountain pine beetle, Dendroctonus ponderosae Hopkins, a major forest pest.</title>
        <authorList>
            <person name="Keeling C.I."/>
            <person name="Yuen M.M."/>
            <person name="Liao N.Y."/>
            <person name="Docking T.R."/>
            <person name="Chan S.K."/>
            <person name="Taylor G.A."/>
            <person name="Palmquist D.L."/>
            <person name="Jackman S.D."/>
            <person name="Nguyen A."/>
            <person name="Li M."/>
            <person name="Henderson H."/>
            <person name="Janes J.K."/>
            <person name="Zhao Y."/>
            <person name="Pandoh P."/>
            <person name="Moore R."/>
            <person name="Sperling F.A."/>
            <person name="Huber D.P."/>
            <person name="Birol I."/>
            <person name="Jones S.J."/>
            <person name="Bohlmann J."/>
        </authorList>
    </citation>
    <scope>NUCLEOTIDE SEQUENCE</scope>
</reference>
<sequence>MSASRAFTNYITFNAYCRLNTTGLYVVCNKDQFQIEVSNNDANMVMCGIRVLVGSQDAQKARYDITAIAILALEVCKNKQIINTISQIFGRIISFNVLRSRWYDIPFSREESLQADKKLTIVFGPCQDPELMTMIDSVKIYGKTKDAFGWPEETDDSAVANAGNSSNTGTSAAGSGSSNEVKPLSTTQLLTLPTPPSIQVHSKSLMLTIHPTKQQYHSYKDQALLEHVLSNLTDMTSRKELNGVDLDAESYYRLVLIVRGIAVSRPNNLVKFADSHASLQDVVLEDPLGPNNQDESTEDNAEVKDGERNISNNKHLLLQLVDVLWMLHKINPEIPALAPVVVPGLKYTEQVIHALVEIIHAFQTSENYSNITIRLYIQLLLCHDPIIAFSAKQALCKVTNADSSPL</sequence>
<dbReference type="InterPro" id="IPR045189">
    <property type="entry name" value="UBR4-like"/>
</dbReference>
<feature type="compositionally biased region" description="Low complexity" evidence="1">
    <location>
        <begin position="160"/>
        <end position="183"/>
    </location>
</feature>
<feature type="region of interest" description="Disordered" evidence="1">
    <location>
        <begin position="285"/>
        <end position="306"/>
    </location>
</feature>